<feature type="transmembrane region" description="Helical" evidence="4">
    <location>
        <begin position="7"/>
        <end position="24"/>
    </location>
</feature>
<feature type="transmembrane region" description="Helical" evidence="4">
    <location>
        <begin position="210"/>
        <end position="229"/>
    </location>
</feature>
<dbReference type="PROSITE" id="PS50850">
    <property type="entry name" value="MFS"/>
    <property type="match status" value="1"/>
</dbReference>
<dbReference type="InterPro" id="IPR011701">
    <property type="entry name" value="MFS"/>
</dbReference>
<evidence type="ECO:0000259" key="5">
    <source>
        <dbReference type="PROSITE" id="PS50850"/>
    </source>
</evidence>
<evidence type="ECO:0000313" key="7">
    <source>
        <dbReference type="Proteomes" id="UP000647133"/>
    </source>
</evidence>
<feature type="domain" description="Major facilitator superfamily (MFS) profile" evidence="5">
    <location>
        <begin position="1"/>
        <end position="388"/>
    </location>
</feature>
<feature type="transmembrane region" description="Helical" evidence="4">
    <location>
        <begin position="75"/>
        <end position="92"/>
    </location>
</feature>
<dbReference type="PANTHER" id="PTHR23521:SF3">
    <property type="entry name" value="MFS TRANSPORTER"/>
    <property type="match status" value="1"/>
</dbReference>
<evidence type="ECO:0000256" key="2">
    <source>
        <dbReference type="ARBA" id="ARBA00022989"/>
    </source>
</evidence>
<organism evidence="6 7">
    <name type="scientific">Echinicola arenosa</name>
    <dbReference type="NCBI Taxonomy" id="2774144"/>
    <lineage>
        <taxon>Bacteria</taxon>
        <taxon>Pseudomonadati</taxon>
        <taxon>Bacteroidota</taxon>
        <taxon>Cytophagia</taxon>
        <taxon>Cytophagales</taxon>
        <taxon>Cyclobacteriaceae</taxon>
        <taxon>Echinicola</taxon>
    </lineage>
</organism>
<keyword evidence="3 4" id="KW-0472">Membrane</keyword>
<dbReference type="InterPro" id="IPR036259">
    <property type="entry name" value="MFS_trans_sf"/>
</dbReference>
<dbReference type="InterPro" id="IPR020846">
    <property type="entry name" value="MFS_dom"/>
</dbReference>
<keyword evidence="1 4" id="KW-0812">Transmembrane</keyword>
<feature type="transmembrane region" description="Helical" evidence="4">
    <location>
        <begin position="277"/>
        <end position="296"/>
    </location>
</feature>
<feature type="transmembrane region" description="Helical" evidence="4">
    <location>
        <begin position="160"/>
        <end position="182"/>
    </location>
</feature>
<evidence type="ECO:0000256" key="3">
    <source>
        <dbReference type="ARBA" id="ARBA00023136"/>
    </source>
</evidence>
<sequence length="388" mass="42069">MSTRKGILPLIVIAQFCCTSLWFAGNAIMKDLLLNFNLGTETLAHLTSAVQFDFILGTLLFAFFNISDRFSPSKVFLSCALLGGVFNLGILWSNNTLFSLIAVRFLTGFCLAGIYPVGMKIASDYFDKGLGKSLGFLVGALVLGTAFPHLLKAFSFGFPWVYVILFTTGLAIVGGLMIGIFVPDGPNRQASAKVDFSIIFNIFKKTDFKAAAMGYFGHMWELYAFWAFIPVTLSAYKTTHLSASFGISLWSFIIIGIGALGCVTAGYLSVNHGAKKIASIALGSSGLCCIFSPLAFFQPSPVLFLLFLIFWGFTVVADSPLFSSLVAQNAPSTNKGTALTIVNCLGFAITIFSIQLLNFLHNAFYPSYIFIFLAIGPALGLLAIWKRK</sequence>
<protein>
    <submittedName>
        <fullName evidence="6">MFS transporter</fullName>
    </submittedName>
</protein>
<dbReference type="RefSeq" id="WP_192009572.1">
    <property type="nucleotide sequence ID" value="NZ_JACYTQ010000002.1"/>
</dbReference>
<feature type="transmembrane region" description="Helical" evidence="4">
    <location>
        <begin position="363"/>
        <end position="385"/>
    </location>
</feature>
<evidence type="ECO:0000256" key="1">
    <source>
        <dbReference type="ARBA" id="ARBA00022692"/>
    </source>
</evidence>
<accession>A0ABR9AK47</accession>
<name>A0ABR9AK47_9BACT</name>
<dbReference type="Proteomes" id="UP000647133">
    <property type="component" value="Unassembled WGS sequence"/>
</dbReference>
<keyword evidence="2 4" id="KW-1133">Transmembrane helix</keyword>
<feature type="transmembrane region" description="Helical" evidence="4">
    <location>
        <begin position="338"/>
        <end position="357"/>
    </location>
</feature>
<keyword evidence="7" id="KW-1185">Reference proteome</keyword>
<evidence type="ECO:0000256" key="4">
    <source>
        <dbReference type="SAM" id="Phobius"/>
    </source>
</evidence>
<dbReference type="PANTHER" id="PTHR23521">
    <property type="entry name" value="TRANSPORTER MFS SUPERFAMILY"/>
    <property type="match status" value="1"/>
</dbReference>
<dbReference type="Gene3D" id="1.20.1250.20">
    <property type="entry name" value="MFS general substrate transporter like domains"/>
    <property type="match status" value="1"/>
</dbReference>
<feature type="transmembrane region" description="Helical" evidence="4">
    <location>
        <begin position="249"/>
        <end position="270"/>
    </location>
</feature>
<evidence type="ECO:0000313" key="6">
    <source>
        <dbReference type="EMBL" id="MBD8488717.1"/>
    </source>
</evidence>
<feature type="transmembrane region" description="Helical" evidence="4">
    <location>
        <begin position="302"/>
        <end position="326"/>
    </location>
</feature>
<feature type="transmembrane region" description="Helical" evidence="4">
    <location>
        <begin position="129"/>
        <end position="148"/>
    </location>
</feature>
<reference evidence="6 7" key="1">
    <citation type="submission" date="2020-09" db="EMBL/GenBank/DDBJ databases">
        <title>Echinicola sp. CAU 1574 isolated from sand of Sido Beach.</title>
        <authorList>
            <person name="Kim W."/>
        </authorList>
    </citation>
    <scope>NUCLEOTIDE SEQUENCE [LARGE SCALE GENOMIC DNA]</scope>
    <source>
        <strain evidence="6 7">CAU 1574</strain>
    </source>
</reference>
<dbReference type="EMBL" id="JACYTQ010000002">
    <property type="protein sequence ID" value="MBD8488717.1"/>
    <property type="molecule type" value="Genomic_DNA"/>
</dbReference>
<feature type="transmembrane region" description="Helical" evidence="4">
    <location>
        <begin position="98"/>
        <end position="117"/>
    </location>
</feature>
<dbReference type="SUPFAM" id="SSF103473">
    <property type="entry name" value="MFS general substrate transporter"/>
    <property type="match status" value="1"/>
</dbReference>
<dbReference type="Pfam" id="PF07690">
    <property type="entry name" value="MFS_1"/>
    <property type="match status" value="1"/>
</dbReference>
<proteinExistence type="predicted"/>
<gene>
    <name evidence="6" type="ORF">IFO69_08175</name>
</gene>
<comment type="caution">
    <text evidence="6">The sequence shown here is derived from an EMBL/GenBank/DDBJ whole genome shotgun (WGS) entry which is preliminary data.</text>
</comment>
<feature type="transmembrane region" description="Helical" evidence="4">
    <location>
        <begin position="44"/>
        <end position="63"/>
    </location>
</feature>